<keyword evidence="4" id="KW-1185">Reference proteome</keyword>
<reference evidence="3 4" key="1">
    <citation type="journal article" date="2007" name="Genome Res.">
        <title>Genome characteristics of facultatively symbiotic Frankia sp. strains reflect host range and host plant biogeography.</title>
        <authorList>
            <person name="Normand P."/>
            <person name="Lapierre P."/>
            <person name="Tisa L.S."/>
            <person name="Gogarten J.P."/>
            <person name="Alloisio N."/>
            <person name="Bagnarol E."/>
            <person name="Bassi C.A."/>
            <person name="Berry A.M."/>
            <person name="Bickhart D.M."/>
            <person name="Choisne N."/>
            <person name="Couloux A."/>
            <person name="Cournoyer B."/>
            <person name="Cruveiller S."/>
            <person name="Daubin V."/>
            <person name="Demange N."/>
            <person name="Francino M.P."/>
            <person name="Goltsman E."/>
            <person name="Huang Y."/>
            <person name="Kopp O.R."/>
            <person name="Labarre L."/>
            <person name="Lapidus A."/>
            <person name="Lavire C."/>
            <person name="Marechal J."/>
            <person name="Martinez M."/>
            <person name="Mastronunzio J.E."/>
            <person name="Mullin B.C."/>
            <person name="Niemann J."/>
            <person name="Pujic P."/>
            <person name="Rawnsley T."/>
            <person name="Rouy Z."/>
            <person name="Schenowitz C."/>
            <person name="Sellstedt A."/>
            <person name="Tavares F."/>
            <person name="Tomkins J.P."/>
            <person name="Vallenet D."/>
            <person name="Valverde C."/>
            <person name="Wall L.G."/>
            <person name="Wang Y."/>
            <person name="Medigue C."/>
            <person name="Benson D.R."/>
        </authorList>
    </citation>
    <scope>NUCLEOTIDE SEQUENCE [LARGE SCALE GENOMIC DNA]</scope>
    <source>
        <strain evidence="4">DSM 45818 / CECT 9043 / CcI3</strain>
    </source>
</reference>
<dbReference type="Pfam" id="PF00561">
    <property type="entry name" value="Abhydrolase_1"/>
    <property type="match status" value="1"/>
</dbReference>
<sequence>MERFVRTRDDLMLWTESFGRSADPAILLVMGGPAQGITWPDALCRMLADSGYRVVRYDHRDVGLSTKTDSRLSCYDLSTLAGDAADVITGLGLASAHVVGQSAGGIVAQLLALEEPSLVRSLVLLSCSPDANGDVHLPPLTGLPGPERPLLDHVAALNDNPPTTRAARVAAAVRGWRVLVGAGAPFSETYWRDLVERSMRREAGSDLGSNHLRALDRTPPLTARIGAIRVPALVVHGRRDTVFPLAHGETLAREIAAARLVVVDELGHIFPPQWCPLVHGLVTRHLREAGAHPAGQVRSPGAGGTSDRRGATAADVPPAAL</sequence>
<evidence type="ECO:0000256" key="1">
    <source>
        <dbReference type="SAM" id="MobiDB-lite"/>
    </source>
</evidence>
<accession>Q2JB56</accession>
<dbReference type="GO" id="GO:0016787">
    <property type="term" value="F:hydrolase activity"/>
    <property type="evidence" value="ECO:0007669"/>
    <property type="project" value="UniProtKB-KW"/>
</dbReference>
<dbReference type="Proteomes" id="UP000001937">
    <property type="component" value="Chromosome"/>
</dbReference>
<dbReference type="EMBL" id="CP000249">
    <property type="protein sequence ID" value="ABD11486.1"/>
    <property type="molecule type" value="Genomic_DNA"/>
</dbReference>
<dbReference type="InterPro" id="IPR000073">
    <property type="entry name" value="AB_hydrolase_1"/>
</dbReference>
<dbReference type="KEGG" id="fra:Francci3_2114"/>
<dbReference type="RefSeq" id="WP_011436534.1">
    <property type="nucleotide sequence ID" value="NZ_MSEA01000397.1"/>
</dbReference>
<dbReference type="STRING" id="106370.Francci3_2114"/>
<name>Q2JB56_FRACC</name>
<protein>
    <submittedName>
        <fullName evidence="3">Alpha/beta hydrolase fold</fullName>
    </submittedName>
</protein>
<dbReference type="PANTHER" id="PTHR43433">
    <property type="entry name" value="HYDROLASE, ALPHA/BETA FOLD FAMILY PROTEIN"/>
    <property type="match status" value="1"/>
</dbReference>
<dbReference type="eggNOG" id="COG2267">
    <property type="taxonomic scope" value="Bacteria"/>
</dbReference>
<proteinExistence type="predicted"/>
<dbReference type="PhylomeDB" id="Q2JB56"/>
<dbReference type="InterPro" id="IPR050471">
    <property type="entry name" value="AB_hydrolase"/>
</dbReference>
<dbReference type="Gene3D" id="3.40.50.1820">
    <property type="entry name" value="alpha/beta hydrolase"/>
    <property type="match status" value="1"/>
</dbReference>
<feature type="domain" description="AB hydrolase-1" evidence="2">
    <location>
        <begin position="24"/>
        <end position="269"/>
    </location>
</feature>
<dbReference type="InterPro" id="IPR029058">
    <property type="entry name" value="AB_hydrolase_fold"/>
</dbReference>
<evidence type="ECO:0000313" key="4">
    <source>
        <dbReference type="Proteomes" id="UP000001937"/>
    </source>
</evidence>
<evidence type="ECO:0000313" key="3">
    <source>
        <dbReference type="EMBL" id="ABD11486.1"/>
    </source>
</evidence>
<feature type="region of interest" description="Disordered" evidence="1">
    <location>
        <begin position="291"/>
        <end position="321"/>
    </location>
</feature>
<dbReference type="AlphaFoldDB" id="Q2JB56"/>
<dbReference type="ESTHER" id="frasc-q2jb56">
    <property type="family name" value="Aclacinomycin-methylesterase_RdmC"/>
</dbReference>
<keyword evidence="3" id="KW-0378">Hydrolase</keyword>
<dbReference type="HOGENOM" id="CLU_020336_0_0_11"/>
<gene>
    <name evidence="3" type="ordered locus">Francci3_2114</name>
</gene>
<dbReference type="SUPFAM" id="SSF53474">
    <property type="entry name" value="alpha/beta-Hydrolases"/>
    <property type="match status" value="1"/>
</dbReference>
<organism evidence="3 4">
    <name type="scientific">Frankia casuarinae (strain DSM 45818 / CECT 9043 / HFP020203 / CcI3)</name>
    <dbReference type="NCBI Taxonomy" id="106370"/>
    <lineage>
        <taxon>Bacteria</taxon>
        <taxon>Bacillati</taxon>
        <taxon>Actinomycetota</taxon>
        <taxon>Actinomycetes</taxon>
        <taxon>Frankiales</taxon>
        <taxon>Frankiaceae</taxon>
        <taxon>Frankia</taxon>
    </lineage>
</organism>
<dbReference type="OrthoDB" id="8957634at2"/>
<dbReference type="PANTHER" id="PTHR43433:SF5">
    <property type="entry name" value="AB HYDROLASE-1 DOMAIN-CONTAINING PROTEIN"/>
    <property type="match status" value="1"/>
</dbReference>
<evidence type="ECO:0000259" key="2">
    <source>
        <dbReference type="Pfam" id="PF00561"/>
    </source>
</evidence>